<dbReference type="SUPFAM" id="SSF46689">
    <property type="entry name" value="Homeodomain-like"/>
    <property type="match status" value="1"/>
</dbReference>
<keyword evidence="1" id="KW-0678">Repressor</keyword>
<dbReference type="InterPro" id="IPR036271">
    <property type="entry name" value="Tet_transcr_reg_TetR-rel_C_sf"/>
</dbReference>
<organism evidence="7 8">
    <name type="scientific">Cryobacterium breve</name>
    <dbReference type="NCBI Taxonomy" id="1259258"/>
    <lineage>
        <taxon>Bacteria</taxon>
        <taxon>Bacillati</taxon>
        <taxon>Actinomycetota</taxon>
        <taxon>Actinomycetes</taxon>
        <taxon>Micrococcales</taxon>
        <taxon>Microbacteriaceae</taxon>
        <taxon>Cryobacterium</taxon>
    </lineage>
</organism>
<evidence type="ECO:0000256" key="2">
    <source>
        <dbReference type="ARBA" id="ARBA00023015"/>
    </source>
</evidence>
<evidence type="ECO:0000256" key="3">
    <source>
        <dbReference type="ARBA" id="ARBA00023125"/>
    </source>
</evidence>
<accession>A0ABY7NFZ0</accession>
<evidence type="ECO:0000256" key="4">
    <source>
        <dbReference type="ARBA" id="ARBA00023163"/>
    </source>
</evidence>
<dbReference type="Pfam" id="PF13977">
    <property type="entry name" value="TetR_C_6"/>
    <property type="match status" value="1"/>
</dbReference>
<dbReference type="PANTHER" id="PTHR30055:SF234">
    <property type="entry name" value="HTH-TYPE TRANSCRIPTIONAL REGULATOR BETI"/>
    <property type="match status" value="1"/>
</dbReference>
<dbReference type="InterPro" id="IPR039538">
    <property type="entry name" value="BetI_C"/>
</dbReference>
<protein>
    <submittedName>
        <fullName evidence="7">TetR/AcrR family transcriptional regulator</fullName>
    </submittedName>
</protein>
<feature type="domain" description="BetI-type transcriptional repressor C-terminal" evidence="6">
    <location>
        <begin position="90"/>
        <end position="195"/>
    </location>
</feature>
<dbReference type="InterPro" id="IPR001647">
    <property type="entry name" value="HTH_TetR"/>
</dbReference>
<gene>
    <name evidence="7" type="ORF">KIV56_13850</name>
</gene>
<dbReference type="InterPro" id="IPR009057">
    <property type="entry name" value="Homeodomain-like_sf"/>
</dbReference>
<evidence type="ECO:0000259" key="5">
    <source>
        <dbReference type="Pfam" id="PF00440"/>
    </source>
</evidence>
<dbReference type="PANTHER" id="PTHR30055">
    <property type="entry name" value="HTH-TYPE TRANSCRIPTIONAL REGULATOR RUTR"/>
    <property type="match status" value="1"/>
</dbReference>
<evidence type="ECO:0000313" key="8">
    <source>
        <dbReference type="Proteomes" id="UP001212421"/>
    </source>
</evidence>
<name>A0ABY7NFZ0_9MICO</name>
<keyword evidence="8" id="KW-1185">Reference proteome</keyword>
<dbReference type="Proteomes" id="UP001212421">
    <property type="component" value="Chromosome"/>
</dbReference>
<dbReference type="Pfam" id="PF00440">
    <property type="entry name" value="TetR_N"/>
    <property type="match status" value="1"/>
</dbReference>
<proteinExistence type="predicted"/>
<keyword evidence="2" id="KW-0805">Transcription regulation</keyword>
<feature type="domain" description="HTH tetR-type" evidence="5">
    <location>
        <begin position="22"/>
        <end position="64"/>
    </location>
</feature>
<evidence type="ECO:0000259" key="6">
    <source>
        <dbReference type="Pfam" id="PF13977"/>
    </source>
</evidence>
<dbReference type="InterPro" id="IPR050109">
    <property type="entry name" value="HTH-type_TetR-like_transc_reg"/>
</dbReference>
<dbReference type="Gene3D" id="1.10.357.10">
    <property type="entry name" value="Tetracycline Repressor, domain 2"/>
    <property type="match status" value="1"/>
</dbReference>
<evidence type="ECO:0000313" key="7">
    <source>
        <dbReference type="EMBL" id="WBM79438.1"/>
    </source>
</evidence>
<keyword evidence="4" id="KW-0804">Transcription</keyword>
<keyword evidence="3" id="KW-0238">DNA-binding</keyword>
<dbReference type="SUPFAM" id="SSF48498">
    <property type="entry name" value="Tetracyclin repressor-like, C-terminal domain"/>
    <property type="match status" value="1"/>
</dbReference>
<dbReference type="EMBL" id="CP075584">
    <property type="protein sequence ID" value="WBM79438.1"/>
    <property type="molecule type" value="Genomic_DNA"/>
</dbReference>
<sequence>MSTLPSRAKRKSGPERAAEIARTAREIARYDGLDAITLRAIAARIGVTPALVSHYEPSTEGLVATTFGAIAGAELAEITRELSALPSSVEALRALIDTLLGPDRSTVTTVWLDAWSVGRRNLALAREVGVQMDAWQAFLVALLNRGCARGEFAVADSGALAWQLLAIIDGINAHAVVRYGDARGQRDLVRSVAEHELGLPAGALAPAPAPA</sequence>
<evidence type="ECO:0000256" key="1">
    <source>
        <dbReference type="ARBA" id="ARBA00022491"/>
    </source>
</evidence>
<reference evidence="7 8" key="1">
    <citation type="submission" date="2021-05" db="EMBL/GenBank/DDBJ databases">
        <authorList>
            <person name="Kumar R."/>
            <person name="Kumar A."/>
            <person name="Mukhia S."/>
        </authorList>
    </citation>
    <scope>NUCLEOTIDE SEQUENCE [LARGE SCALE GENOMIC DNA]</scope>
    <source>
        <strain evidence="7 8">ERMR7:08</strain>
    </source>
</reference>
<dbReference type="RefSeq" id="WP_281534011.1">
    <property type="nucleotide sequence ID" value="NZ_CP075584.1"/>
</dbReference>